<keyword evidence="1" id="KW-1133">Transmembrane helix</keyword>
<protein>
    <recommendedName>
        <fullName evidence="3">Glycosyltransferase RgtA/B/C/D-like domain-containing protein</fullName>
    </recommendedName>
</protein>
<feature type="transmembrane region" description="Helical" evidence="1">
    <location>
        <begin position="80"/>
        <end position="104"/>
    </location>
</feature>
<sequence length="225" mass="25637">MVLNSKYKIIFFNLIGGLSIFFVLVVLRLPVLVNSDMLLTADEGIMAYQILDLYNGNSYFTYYDVTNYFGVTNGLAAFPFFWVLGIGALAFKLPATLFYALYILSTYWLVKKIQPQAALTVILLMIFTSPSIWSLTTLNYGVGLVCFLGNLIFLSFFKVKETGGSKPFYAFLLGFFIGFAIYTFTYSIVYIGTTLILFVLTNDYWEKIRLKFSMKTVTSWFMGQK</sequence>
<feature type="transmembrane region" description="Helical" evidence="1">
    <location>
        <begin position="139"/>
        <end position="157"/>
    </location>
</feature>
<proteinExistence type="predicted"/>
<keyword evidence="1" id="KW-0472">Membrane</keyword>
<evidence type="ECO:0000256" key="1">
    <source>
        <dbReference type="SAM" id="Phobius"/>
    </source>
</evidence>
<feature type="transmembrane region" description="Helical" evidence="1">
    <location>
        <begin position="9"/>
        <end position="29"/>
    </location>
</feature>
<keyword evidence="1" id="KW-0812">Transmembrane</keyword>
<dbReference type="EMBL" id="UINC01083815">
    <property type="protein sequence ID" value="SVC29885.1"/>
    <property type="molecule type" value="Genomic_DNA"/>
</dbReference>
<name>A0A382L268_9ZZZZ</name>
<organism evidence="2">
    <name type="scientific">marine metagenome</name>
    <dbReference type="NCBI Taxonomy" id="408172"/>
    <lineage>
        <taxon>unclassified sequences</taxon>
        <taxon>metagenomes</taxon>
        <taxon>ecological metagenomes</taxon>
    </lineage>
</organism>
<gene>
    <name evidence="2" type="ORF">METZ01_LOCUS282739</name>
</gene>
<feature type="transmembrane region" description="Helical" evidence="1">
    <location>
        <begin position="116"/>
        <end position="133"/>
    </location>
</feature>
<dbReference type="AlphaFoldDB" id="A0A382L268"/>
<reference evidence="2" key="1">
    <citation type="submission" date="2018-05" db="EMBL/GenBank/DDBJ databases">
        <authorList>
            <person name="Lanie J.A."/>
            <person name="Ng W.-L."/>
            <person name="Kazmierczak K.M."/>
            <person name="Andrzejewski T.M."/>
            <person name="Davidsen T.M."/>
            <person name="Wayne K.J."/>
            <person name="Tettelin H."/>
            <person name="Glass J.I."/>
            <person name="Rusch D."/>
            <person name="Podicherti R."/>
            <person name="Tsui H.-C.T."/>
            <person name="Winkler M.E."/>
        </authorList>
    </citation>
    <scope>NUCLEOTIDE SEQUENCE</scope>
</reference>
<feature type="non-terminal residue" evidence="2">
    <location>
        <position position="225"/>
    </location>
</feature>
<accession>A0A382L268</accession>
<evidence type="ECO:0000313" key="2">
    <source>
        <dbReference type="EMBL" id="SVC29885.1"/>
    </source>
</evidence>
<feature type="transmembrane region" description="Helical" evidence="1">
    <location>
        <begin position="169"/>
        <end position="200"/>
    </location>
</feature>
<evidence type="ECO:0008006" key="3">
    <source>
        <dbReference type="Google" id="ProtNLM"/>
    </source>
</evidence>